<evidence type="ECO:0008006" key="3">
    <source>
        <dbReference type="Google" id="ProtNLM"/>
    </source>
</evidence>
<reference evidence="1" key="1">
    <citation type="submission" date="2013-10" db="EMBL/GenBank/DDBJ databases">
        <title>Genomic analysis of the causative agents of coccidiosis in chickens.</title>
        <authorList>
            <person name="Reid A.J."/>
            <person name="Blake D."/>
            <person name="Billington K."/>
            <person name="Browne H."/>
            <person name="Dunn M."/>
            <person name="Hung S."/>
            <person name="Kawahara F."/>
            <person name="Miranda-Saavedra D."/>
            <person name="Mourier T."/>
            <person name="Nagra H."/>
            <person name="Otto T.D."/>
            <person name="Rawlings N."/>
            <person name="Sanchez A."/>
            <person name="Sanders M."/>
            <person name="Subramaniam C."/>
            <person name="Tay Y."/>
            <person name="Dear P."/>
            <person name="Doerig C."/>
            <person name="Gruber A."/>
            <person name="Parkinson J."/>
            <person name="Shirley M."/>
            <person name="Wan K.L."/>
            <person name="Berriman M."/>
            <person name="Tomley F."/>
            <person name="Pain A."/>
        </authorList>
    </citation>
    <scope>NUCLEOTIDE SEQUENCE [LARGE SCALE GENOMIC DNA]</scope>
    <source>
        <strain evidence="1">Houghton</strain>
    </source>
</reference>
<protein>
    <recommendedName>
        <fullName evidence="3">Retrotransposon gag domain-containing protein</fullName>
    </recommendedName>
</protein>
<proteinExistence type="predicted"/>
<gene>
    <name evidence="1" type="ORF">EMH_0050550</name>
</gene>
<dbReference type="EMBL" id="HG681974">
    <property type="protein sequence ID" value="CDJ29543.1"/>
    <property type="molecule type" value="Genomic_DNA"/>
</dbReference>
<dbReference type="Proteomes" id="UP000030744">
    <property type="component" value="Unassembled WGS sequence"/>
</dbReference>
<reference evidence="1" key="2">
    <citation type="submission" date="2013-10" db="EMBL/GenBank/DDBJ databases">
        <authorList>
            <person name="Aslett M."/>
        </authorList>
    </citation>
    <scope>NUCLEOTIDE SEQUENCE [LARGE SCALE GENOMIC DNA]</scope>
    <source>
        <strain evidence="1">Houghton</strain>
    </source>
</reference>
<accession>U6K197</accession>
<dbReference type="OrthoDB" id="345629at2759"/>
<organism evidence="1 2">
    <name type="scientific">Eimeria mitis</name>
    <dbReference type="NCBI Taxonomy" id="44415"/>
    <lineage>
        <taxon>Eukaryota</taxon>
        <taxon>Sar</taxon>
        <taxon>Alveolata</taxon>
        <taxon>Apicomplexa</taxon>
        <taxon>Conoidasida</taxon>
        <taxon>Coccidia</taxon>
        <taxon>Eucoccidiorida</taxon>
        <taxon>Eimeriorina</taxon>
        <taxon>Eimeriidae</taxon>
        <taxon>Eimeria</taxon>
    </lineage>
</organism>
<evidence type="ECO:0000313" key="2">
    <source>
        <dbReference type="Proteomes" id="UP000030744"/>
    </source>
</evidence>
<keyword evidence="2" id="KW-1185">Reference proteome</keyword>
<dbReference type="VEuPathDB" id="ToxoDB:EMH_0050550"/>
<name>U6K197_9EIME</name>
<dbReference type="AlphaFoldDB" id="U6K197"/>
<dbReference type="RefSeq" id="XP_013352112.1">
    <property type="nucleotide sequence ID" value="XM_013496658.1"/>
</dbReference>
<sequence>MALGLGHARQMAIGYEDGKNMRNFLDLVEIDFVERGLEARQWGEELKRYLTGDALDYWLYLRDTGVSLTDWEHLRQQLCARFCTITKERMKLMIAENVWRGDHNAYSARFAAIVVQGVSIAPDLLLGYYLANLPLEIYREITRGGTRKFADWQEAAAALATTEAPWRDSLEERRRFQRDLEDAKCRWAHGGREPGLQRARETDGMTLRNHAVTSAEEGGI</sequence>
<dbReference type="GeneID" id="25379738"/>
<evidence type="ECO:0000313" key="1">
    <source>
        <dbReference type="EMBL" id="CDJ29543.1"/>
    </source>
</evidence>